<proteinExistence type="inferred from homology"/>
<evidence type="ECO:0000256" key="9">
    <source>
        <dbReference type="SAM" id="MobiDB-lite"/>
    </source>
</evidence>
<dbReference type="Pfam" id="PF10240">
    <property type="entry name" value="DUF2464"/>
    <property type="match status" value="1"/>
</dbReference>
<reference evidence="11" key="1">
    <citation type="submission" date="2020-07" db="EMBL/GenBank/DDBJ databases">
        <authorList>
            <person name="Nazaruddin N."/>
        </authorList>
    </citation>
    <scope>NUCLEOTIDE SEQUENCE</scope>
</reference>
<dbReference type="GO" id="GO:0032510">
    <property type="term" value="P:endosome to lysosome transport via multivesicular body sorting pathway"/>
    <property type="evidence" value="ECO:0007669"/>
    <property type="project" value="TreeGrafter"/>
</dbReference>
<organism evidence="11 12">
    <name type="scientific">Heterotrigona itama</name>
    <dbReference type="NCBI Taxonomy" id="395501"/>
    <lineage>
        <taxon>Eukaryota</taxon>
        <taxon>Metazoa</taxon>
        <taxon>Ecdysozoa</taxon>
        <taxon>Arthropoda</taxon>
        <taxon>Hexapoda</taxon>
        <taxon>Insecta</taxon>
        <taxon>Pterygota</taxon>
        <taxon>Neoptera</taxon>
        <taxon>Endopterygota</taxon>
        <taxon>Hymenoptera</taxon>
        <taxon>Apocrita</taxon>
        <taxon>Aculeata</taxon>
        <taxon>Apoidea</taxon>
        <taxon>Anthophila</taxon>
        <taxon>Apidae</taxon>
        <taxon>Heterotrigona</taxon>
    </lineage>
</organism>
<evidence type="ECO:0000256" key="8">
    <source>
        <dbReference type="ARBA" id="ARBA00053101"/>
    </source>
</evidence>
<evidence type="ECO:0000256" key="7">
    <source>
        <dbReference type="ARBA" id="ARBA00023136"/>
    </source>
</evidence>
<feature type="region of interest" description="Disordered" evidence="9">
    <location>
        <begin position="163"/>
        <end position="238"/>
    </location>
</feature>
<dbReference type="Gene3D" id="2.100.10.50">
    <property type="match status" value="1"/>
</dbReference>
<dbReference type="Proteomes" id="UP000752696">
    <property type="component" value="Unassembled WGS sequence"/>
</dbReference>
<keyword evidence="5" id="KW-0967">Endosome</keyword>
<dbReference type="GO" id="GO:0046755">
    <property type="term" value="P:viral budding"/>
    <property type="evidence" value="ECO:0007669"/>
    <property type="project" value="TreeGrafter"/>
</dbReference>
<dbReference type="EMBL" id="CAJDYZ010003114">
    <property type="protein sequence ID" value="CAD1469864.1"/>
    <property type="molecule type" value="Genomic_DNA"/>
</dbReference>
<dbReference type="GO" id="GO:0042058">
    <property type="term" value="P:regulation of epidermal growth factor receptor signaling pathway"/>
    <property type="evidence" value="ECO:0007669"/>
    <property type="project" value="TreeGrafter"/>
</dbReference>
<evidence type="ECO:0000256" key="1">
    <source>
        <dbReference type="ARBA" id="ARBA00004414"/>
    </source>
</evidence>
<gene>
    <name evidence="11" type="ORF">MHI_LOCUS164973</name>
</gene>
<comment type="subcellular location">
    <subcellularLocation>
        <location evidence="2">Endosome membrane</location>
        <topology evidence="2">Peripheral membrane protein</topology>
    </subcellularLocation>
    <subcellularLocation>
        <location evidence="1">Late endosome membrane</location>
    </subcellularLocation>
</comment>
<dbReference type="OrthoDB" id="6021306at2759"/>
<dbReference type="FunFam" id="2.100.10.50:FF:000002">
    <property type="entry name" value="Multivesicular body subunit 12B"/>
    <property type="match status" value="1"/>
</dbReference>
<protein>
    <recommendedName>
        <fullName evidence="10">MABP domain-containing protein</fullName>
    </recommendedName>
</protein>
<dbReference type="InterPro" id="IPR018798">
    <property type="entry name" value="MVB12A/B"/>
</dbReference>
<keyword evidence="4" id="KW-0813">Transport</keyword>
<evidence type="ECO:0000256" key="6">
    <source>
        <dbReference type="ARBA" id="ARBA00022927"/>
    </source>
</evidence>
<dbReference type="GO" id="GO:0005829">
    <property type="term" value="C:cytosol"/>
    <property type="evidence" value="ECO:0007669"/>
    <property type="project" value="TreeGrafter"/>
</dbReference>
<dbReference type="GO" id="GO:0019075">
    <property type="term" value="P:virus maturation"/>
    <property type="evidence" value="ECO:0007669"/>
    <property type="project" value="TreeGrafter"/>
</dbReference>
<accession>A0A6V7GWQ5</accession>
<comment type="similarity">
    <text evidence="3">Belongs to the MVB12 family.</text>
</comment>
<feature type="compositionally biased region" description="Polar residues" evidence="9">
    <location>
        <begin position="163"/>
        <end position="173"/>
    </location>
</feature>
<evidence type="ECO:0000259" key="10">
    <source>
        <dbReference type="PROSITE" id="PS51498"/>
    </source>
</evidence>
<feature type="compositionally biased region" description="Basic and acidic residues" evidence="9">
    <location>
        <begin position="205"/>
        <end position="216"/>
    </location>
</feature>
<evidence type="ECO:0000313" key="12">
    <source>
        <dbReference type="Proteomes" id="UP000752696"/>
    </source>
</evidence>
<name>A0A6V7GWQ5_9HYME</name>
<dbReference type="GO" id="GO:0000813">
    <property type="term" value="C:ESCRT I complex"/>
    <property type="evidence" value="ECO:0007669"/>
    <property type="project" value="InterPro"/>
</dbReference>
<dbReference type="GO" id="GO:0032801">
    <property type="term" value="P:receptor catabolic process"/>
    <property type="evidence" value="ECO:0007669"/>
    <property type="project" value="TreeGrafter"/>
</dbReference>
<evidence type="ECO:0000256" key="3">
    <source>
        <dbReference type="ARBA" id="ARBA00010432"/>
    </source>
</evidence>
<feature type="non-terminal residue" evidence="11">
    <location>
        <position position="1"/>
    </location>
</feature>
<dbReference type="PANTHER" id="PTHR31612:SF2">
    <property type="entry name" value="MULTIVESICULAR BODY SUBUNIT 12A"/>
    <property type="match status" value="1"/>
</dbReference>
<dbReference type="PANTHER" id="PTHR31612">
    <property type="entry name" value="MULTIVESICULAR BODY SUBUNIT 12A"/>
    <property type="match status" value="1"/>
</dbReference>
<comment type="caution">
    <text evidence="11">The sequence shown here is derived from an EMBL/GenBank/DDBJ whole genome shotgun (WGS) entry which is preliminary data.</text>
</comment>
<dbReference type="InterPro" id="IPR040335">
    <property type="entry name" value="MVB12A"/>
</dbReference>
<keyword evidence="7" id="KW-0472">Membrane</keyword>
<dbReference type="AlphaFoldDB" id="A0A6V7GWQ5"/>
<evidence type="ECO:0000256" key="2">
    <source>
        <dbReference type="ARBA" id="ARBA00004481"/>
    </source>
</evidence>
<sequence length="273" mass="30139">MSKKTNCNKMLVHQLSSVLPDDRPITAISIVEDIDKCPPNFTVVSRTYDQDTDADLWRESGLFIKKKGRYICFSKTEGLPQCVVEDIVVINERDTPPEGYSIISYTVDSMQKAWRKKQVCYKIRNKELCSKAVTDIIICSRVIHKVYSSKTAPNGFIAAGLLQSASPNPSNGTPHRVPPERPPKPKFSPKPTNGVYPQISGSGGKDTEEFNDRDYEILSPSARIRPTRPAPQPPTSTVVGFTSIYGTLPGSSDLDGVPFVLNPRLSVHSDSSI</sequence>
<feature type="domain" description="MABP" evidence="10">
    <location>
        <begin position="22"/>
        <end position="179"/>
    </location>
</feature>
<evidence type="ECO:0000256" key="4">
    <source>
        <dbReference type="ARBA" id="ARBA00022448"/>
    </source>
</evidence>
<evidence type="ECO:0000256" key="5">
    <source>
        <dbReference type="ARBA" id="ARBA00022753"/>
    </source>
</evidence>
<comment type="function">
    <text evidence="8">Component of the ESCRT-I complex, a regulator of vesicular trafficking process. Required for the sorting of endocytic ubiquitinated cargos into multivesicular bodies.</text>
</comment>
<dbReference type="PROSITE" id="PS51498">
    <property type="entry name" value="MABP"/>
    <property type="match status" value="1"/>
</dbReference>
<dbReference type="InterPro" id="IPR023341">
    <property type="entry name" value="MABP"/>
</dbReference>
<dbReference type="GO" id="GO:0031902">
    <property type="term" value="C:late endosome membrane"/>
    <property type="evidence" value="ECO:0007669"/>
    <property type="project" value="UniProtKB-SubCell"/>
</dbReference>
<keyword evidence="6" id="KW-0653">Protein transport</keyword>
<evidence type="ECO:0000313" key="11">
    <source>
        <dbReference type="EMBL" id="CAD1469864.1"/>
    </source>
</evidence>
<dbReference type="GO" id="GO:0015031">
    <property type="term" value="P:protein transport"/>
    <property type="evidence" value="ECO:0007669"/>
    <property type="project" value="UniProtKB-KW"/>
</dbReference>
<keyword evidence="12" id="KW-1185">Reference proteome</keyword>